<dbReference type="InterPro" id="IPR013589">
    <property type="entry name" value="Bac_transglu_N"/>
</dbReference>
<reference evidence="2 3" key="1">
    <citation type="submission" date="2017-12" db="EMBL/GenBank/DDBJ databases">
        <title>The genome sequence of Caulobacter sp. 410.</title>
        <authorList>
            <person name="Gao J."/>
            <person name="Mao X."/>
            <person name="Sun J."/>
        </authorList>
    </citation>
    <scope>NUCLEOTIDE SEQUENCE [LARGE SCALE GENOMIC DNA]</scope>
    <source>
        <strain evidence="2 3">410</strain>
    </source>
</reference>
<accession>A0A2N5D7V3</accession>
<dbReference type="PANTHER" id="PTHR33490">
    <property type="entry name" value="BLR5614 PROTEIN-RELATED"/>
    <property type="match status" value="1"/>
</dbReference>
<sequence>MARLGITHETRYAYERPVAFGPHRLLIRPRDSHAIRIVEARLATSLPGQTRWSYDASGNCVCTFLPEGRADFLTITSSLVIDRFPAPLSDQAIDDPHTVSPIVYGREDRAVLDPFIRPATEDADRVMLRWLREQMERPDEPALDFLLRLNATIHDQFEYQARSAEGTQSPALTVARRAGTCRDFAWLMVEALRRLGYAAMFATGYIYSPSHGGIRGAGATHAWCEVFLPDLGWTEFDPTNGLAESEDLIRVAATRTPAEALPVSGTVIGDPGLSELSVAVDVQQLDALCEAA</sequence>
<keyword evidence="3" id="KW-1185">Reference proteome</keyword>
<dbReference type="SMART" id="SM00460">
    <property type="entry name" value="TGc"/>
    <property type="match status" value="1"/>
</dbReference>
<evidence type="ECO:0000259" key="1">
    <source>
        <dbReference type="SMART" id="SM00460"/>
    </source>
</evidence>
<proteinExistence type="predicted"/>
<evidence type="ECO:0000313" key="2">
    <source>
        <dbReference type="EMBL" id="PLR22147.1"/>
    </source>
</evidence>
<dbReference type="OrthoDB" id="9804023at2"/>
<dbReference type="RefSeq" id="WP_101719491.1">
    <property type="nucleotide sequence ID" value="NZ_PJRS01000040.1"/>
</dbReference>
<name>A0A2N5D7V3_9CAUL</name>
<comment type="caution">
    <text evidence="2">The sequence shown here is derived from an EMBL/GenBank/DDBJ whole genome shotgun (WGS) entry which is preliminary data.</text>
</comment>
<dbReference type="Pfam" id="PF08379">
    <property type="entry name" value="Bact_transglu_N"/>
    <property type="match status" value="1"/>
</dbReference>
<dbReference type="Proteomes" id="UP000234479">
    <property type="component" value="Unassembled WGS sequence"/>
</dbReference>
<dbReference type="InterPro" id="IPR002931">
    <property type="entry name" value="Transglutaminase-like"/>
</dbReference>
<feature type="domain" description="Transglutaminase-like" evidence="1">
    <location>
        <begin position="173"/>
        <end position="240"/>
    </location>
</feature>
<dbReference type="InterPro" id="IPR038765">
    <property type="entry name" value="Papain-like_cys_pep_sf"/>
</dbReference>
<gene>
    <name evidence="2" type="ORF">SGCZBJ_18840</name>
</gene>
<dbReference type="AlphaFoldDB" id="A0A2N5D7V3"/>
<dbReference type="Pfam" id="PF01841">
    <property type="entry name" value="Transglut_core"/>
    <property type="match status" value="1"/>
</dbReference>
<dbReference type="PANTHER" id="PTHR33490:SF1">
    <property type="entry name" value="SLL1233 PROTEIN"/>
    <property type="match status" value="1"/>
</dbReference>
<dbReference type="SUPFAM" id="SSF54001">
    <property type="entry name" value="Cysteine proteinases"/>
    <property type="match status" value="1"/>
</dbReference>
<organism evidence="2 3">
    <name type="scientific">Caulobacter zeae</name>
    <dbReference type="NCBI Taxonomy" id="2055137"/>
    <lineage>
        <taxon>Bacteria</taxon>
        <taxon>Pseudomonadati</taxon>
        <taxon>Pseudomonadota</taxon>
        <taxon>Alphaproteobacteria</taxon>
        <taxon>Caulobacterales</taxon>
        <taxon>Caulobacteraceae</taxon>
        <taxon>Caulobacter</taxon>
    </lineage>
</organism>
<protein>
    <submittedName>
        <fullName evidence="2">Transglutaminase family protein</fullName>
    </submittedName>
</protein>
<dbReference type="Gene3D" id="3.10.620.30">
    <property type="match status" value="1"/>
</dbReference>
<dbReference type="EMBL" id="PJRS01000040">
    <property type="protein sequence ID" value="PLR22147.1"/>
    <property type="molecule type" value="Genomic_DNA"/>
</dbReference>
<evidence type="ECO:0000313" key="3">
    <source>
        <dbReference type="Proteomes" id="UP000234479"/>
    </source>
</evidence>